<sequence>MSSSNSAMEQVDGTASTYPIRWTASGKLHLHAVPSPLAFRTRHRWDEPASDDSGAAKKTVTSGGYFIVGASGNTSSVRSDEASKHALAEIMPIVPQLLEKTYVQSEPMNINLW</sequence>
<dbReference type="Proteomes" id="UP000037510">
    <property type="component" value="Unassembled WGS sequence"/>
</dbReference>
<dbReference type="EMBL" id="JTDY01004008">
    <property type="protein sequence ID" value="KOB68715.1"/>
    <property type="molecule type" value="Genomic_DNA"/>
</dbReference>
<reference evidence="1 2" key="1">
    <citation type="journal article" date="2015" name="Genome Biol. Evol.">
        <title>The genome of winter moth (Operophtera brumata) provides a genomic perspective on sexual dimorphism and phenology.</title>
        <authorList>
            <person name="Derks M.F."/>
            <person name="Smit S."/>
            <person name="Salis L."/>
            <person name="Schijlen E."/>
            <person name="Bossers A."/>
            <person name="Mateman C."/>
            <person name="Pijl A.S."/>
            <person name="de Ridder D."/>
            <person name="Groenen M.A."/>
            <person name="Visser M.E."/>
            <person name="Megens H.J."/>
        </authorList>
    </citation>
    <scope>NUCLEOTIDE SEQUENCE [LARGE SCALE GENOMIC DNA]</scope>
    <source>
        <strain evidence="1">WM2013NL</strain>
        <tissue evidence="1">Head and thorax</tissue>
    </source>
</reference>
<accession>A0A0L7KZZ1</accession>
<protein>
    <submittedName>
        <fullName evidence="1">Uncharacterized protein</fullName>
    </submittedName>
</protein>
<organism evidence="1 2">
    <name type="scientific">Operophtera brumata</name>
    <name type="common">Winter moth</name>
    <name type="synonym">Phalaena brumata</name>
    <dbReference type="NCBI Taxonomy" id="104452"/>
    <lineage>
        <taxon>Eukaryota</taxon>
        <taxon>Metazoa</taxon>
        <taxon>Ecdysozoa</taxon>
        <taxon>Arthropoda</taxon>
        <taxon>Hexapoda</taxon>
        <taxon>Insecta</taxon>
        <taxon>Pterygota</taxon>
        <taxon>Neoptera</taxon>
        <taxon>Endopterygota</taxon>
        <taxon>Lepidoptera</taxon>
        <taxon>Glossata</taxon>
        <taxon>Ditrysia</taxon>
        <taxon>Geometroidea</taxon>
        <taxon>Geometridae</taxon>
        <taxon>Larentiinae</taxon>
        <taxon>Operophtera</taxon>
    </lineage>
</organism>
<dbReference type="AlphaFoldDB" id="A0A0L7KZZ1"/>
<comment type="caution">
    <text evidence="1">The sequence shown here is derived from an EMBL/GenBank/DDBJ whole genome shotgun (WGS) entry which is preliminary data.</text>
</comment>
<proteinExistence type="predicted"/>
<evidence type="ECO:0000313" key="1">
    <source>
        <dbReference type="EMBL" id="KOB68715.1"/>
    </source>
</evidence>
<evidence type="ECO:0000313" key="2">
    <source>
        <dbReference type="Proteomes" id="UP000037510"/>
    </source>
</evidence>
<name>A0A0L7KZZ1_OPEBR</name>
<keyword evidence="2" id="KW-1185">Reference proteome</keyword>
<gene>
    <name evidence="1" type="ORF">OBRU01_17865</name>
</gene>